<evidence type="ECO:0000259" key="7">
    <source>
        <dbReference type="Pfam" id="PF04003"/>
    </source>
</evidence>
<dbReference type="GO" id="GO:0032040">
    <property type="term" value="C:small-subunit processome"/>
    <property type="evidence" value="ECO:0007669"/>
    <property type="project" value="TreeGrafter"/>
</dbReference>
<name>A0A8S9ZEK6_9BILA</name>
<feature type="repeat" description="WD" evidence="6">
    <location>
        <begin position="163"/>
        <end position="204"/>
    </location>
</feature>
<comment type="caution">
    <text evidence="8">The sequence shown here is derived from an EMBL/GenBank/DDBJ whole genome shotgun (WGS) entry which is preliminary data.</text>
</comment>
<dbReference type="PROSITE" id="PS00678">
    <property type="entry name" value="WD_REPEATS_1"/>
    <property type="match status" value="1"/>
</dbReference>
<dbReference type="Proteomes" id="UP000605970">
    <property type="component" value="Unassembled WGS sequence"/>
</dbReference>
<dbReference type="PANTHER" id="PTHR19858">
    <property type="entry name" value="WD40 REPEAT PROTEIN"/>
    <property type="match status" value="1"/>
</dbReference>
<dbReference type="SMART" id="SM00320">
    <property type="entry name" value="WD40"/>
    <property type="match status" value="8"/>
</dbReference>
<reference evidence="8" key="1">
    <citation type="journal article" date="2020" name="Ecol. Evol.">
        <title>Genome structure and content of the rice root-knot nematode (Meloidogyne graminicola).</title>
        <authorList>
            <person name="Phan N.T."/>
            <person name="Danchin E.G.J."/>
            <person name="Klopp C."/>
            <person name="Perfus-Barbeoch L."/>
            <person name="Kozlowski D.K."/>
            <person name="Koutsovoulos G.D."/>
            <person name="Lopez-Roques C."/>
            <person name="Bouchez O."/>
            <person name="Zahm M."/>
            <person name="Besnard G."/>
            <person name="Bellafiore S."/>
        </authorList>
    </citation>
    <scope>NUCLEOTIDE SEQUENCE</scope>
    <source>
        <strain evidence="8">VN-18</strain>
    </source>
</reference>
<protein>
    <recommendedName>
        <fullName evidence="7">Small-subunit processome Utp12 domain-containing protein</fullName>
    </recommendedName>
</protein>
<dbReference type="PROSITE" id="PS50294">
    <property type="entry name" value="WD_REPEATS_REGION"/>
    <property type="match status" value="1"/>
</dbReference>
<feature type="repeat" description="WD" evidence="6">
    <location>
        <begin position="121"/>
        <end position="162"/>
    </location>
</feature>
<accession>A0A8S9ZEK6</accession>
<keyword evidence="4" id="KW-0677">Repeat</keyword>
<evidence type="ECO:0000313" key="8">
    <source>
        <dbReference type="EMBL" id="KAF7630903.1"/>
    </source>
</evidence>
<dbReference type="Pfam" id="PF00400">
    <property type="entry name" value="WD40"/>
    <property type="match status" value="4"/>
</dbReference>
<evidence type="ECO:0000256" key="2">
    <source>
        <dbReference type="ARBA" id="ARBA00010226"/>
    </source>
</evidence>
<evidence type="ECO:0000256" key="5">
    <source>
        <dbReference type="ARBA" id="ARBA00023242"/>
    </source>
</evidence>
<dbReference type="EMBL" id="JABEBT010000125">
    <property type="protein sequence ID" value="KAF7630903.1"/>
    <property type="molecule type" value="Genomic_DNA"/>
</dbReference>
<evidence type="ECO:0000256" key="4">
    <source>
        <dbReference type="ARBA" id="ARBA00022737"/>
    </source>
</evidence>
<dbReference type="InterPro" id="IPR001680">
    <property type="entry name" value="WD40_rpt"/>
</dbReference>
<organism evidence="8 9">
    <name type="scientific">Meloidogyne graminicola</name>
    <dbReference type="NCBI Taxonomy" id="189291"/>
    <lineage>
        <taxon>Eukaryota</taxon>
        <taxon>Metazoa</taxon>
        <taxon>Ecdysozoa</taxon>
        <taxon>Nematoda</taxon>
        <taxon>Chromadorea</taxon>
        <taxon>Rhabditida</taxon>
        <taxon>Tylenchina</taxon>
        <taxon>Tylenchomorpha</taxon>
        <taxon>Tylenchoidea</taxon>
        <taxon>Meloidogynidae</taxon>
        <taxon>Meloidogyninae</taxon>
        <taxon>Meloidogyne</taxon>
    </lineage>
</organism>
<dbReference type="GO" id="GO:0000028">
    <property type="term" value="P:ribosomal small subunit assembly"/>
    <property type="evidence" value="ECO:0007669"/>
    <property type="project" value="TreeGrafter"/>
</dbReference>
<evidence type="ECO:0000313" key="9">
    <source>
        <dbReference type="Proteomes" id="UP000605970"/>
    </source>
</evidence>
<dbReference type="Gene3D" id="2.130.10.10">
    <property type="entry name" value="YVTN repeat-like/Quinoprotein amine dehydrogenase"/>
    <property type="match status" value="2"/>
</dbReference>
<keyword evidence="9" id="KW-1185">Reference proteome</keyword>
<comment type="similarity">
    <text evidence="2">Belongs to the WD repeat PWP2 family.</text>
</comment>
<keyword evidence="5" id="KW-0539">Nucleus</keyword>
<evidence type="ECO:0000256" key="1">
    <source>
        <dbReference type="ARBA" id="ARBA00004604"/>
    </source>
</evidence>
<comment type="subcellular location">
    <subcellularLocation>
        <location evidence="1">Nucleus</location>
        <location evidence="1">Nucleolus</location>
    </subcellularLocation>
</comment>
<dbReference type="CDD" id="cd00200">
    <property type="entry name" value="WD40"/>
    <property type="match status" value="1"/>
</dbReference>
<dbReference type="OrthoDB" id="3142434at2759"/>
<dbReference type="InterPro" id="IPR007148">
    <property type="entry name" value="SSU_processome_Utp12"/>
</dbReference>
<dbReference type="PANTHER" id="PTHR19858:SF0">
    <property type="entry name" value="PERIODIC TRYPTOPHAN PROTEIN 2 HOMOLOG"/>
    <property type="match status" value="1"/>
</dbReference>
<evidence type="ECO:0000256" key="3">
    <source>
        <dbReference type="ARBA" id="ARBA00022574"/>
    </source>
</evidence>
<evidence type="ECO:0000256" key="6">
    <source>
        <dbReference type="PROSITE-ProRule" id="PRU00221"/>
    </source>
</evidence>
<keyword evidence="3 6" id="KW-0853">WD repeat</keyword>
<dbReference type="GO" id="GO:0000462">
    <property type="term" value="P:maturation of SSU-rRNA from tricistronic rRNA transcript (SSU-rRNA, 5.8S rRNA, LSU-rRNA)"/>
    <property type="evidence" value="ECO:0007669"/>
    <property type="project" value="TreeGrafter"/>
</dbReference>
<gene>
    <name evidence="8" type="ORF">Mgra_00008824</name>
</gene>
<proteinExistence type="inferred from homology"/>
<dbReference type="SUPFAM" id="SSF50998">
    <property type="entry name" value="Quinoprotein alcohol dehydrogenase-like"/>
    <property type="match status" value="1"/>
</dbReference>
<dbReference type="PROSITE" id="PS50082">
    <property type="entry name" value="WD_REPEATS_2"/>
    <property type="match status" value="3"/>
</dbReference>
<feature type="domain" description="Small-subunit processome Utp12" evidence="7">
    <location>
        <begin position="524"/>
        <end position="631"/>
    </location>
</feature>
<dbReference type="Pfam" id="PF04003">
    <property type="entry name" value="Utp12"/>
    <property type="match status" value="1"/>
</dbReference>
<dbReference type="InterPro" id="IPR011047">
    <property type="entry name" value="Quinoprotein_ADH-like_sf"/>
</dbReference>
<dbReference type="InterPro" id="IPR027145">
    <property type="entry name" value="PWP2"/>
</dbReference>
<sequence>MDKSGMCSILEQEKDSEKLFFSRTIKKCLTSLTGISTNVELLSASINKQKMLVAAGFSNGVFCIFDIPALSLLQNFSIDNKPINSINFNSRGDWLSIGCGRGMDSQLLVWEWQSESHILKQQSHSQTITAINYSPDGSILATGGEDGKVKLWNCSTSFCIVTFTEHETGVTDICFTQNGKAVLSSSLEGSIRAHDLKRYRNFRTLVAPKQTQLHLLCADSSGDIVAAASKDLFEIYVWSFETSEVLDILTGHSNLINGLIYFNNLLCSVSLDKTMKIWNITQGGNCLESVNLLNEGLDVKYSPNGSILAVLCYDSNINLFNTLNTTQIGIIETKLDIDAERQRKEKIKKINSEKNKTFTCIDFSPNGQLILAGGQSNVFCLYSVVDRIKLKSFKLSSNFSLDGVNLENNYRKMTEFGNLDLFDLTDSDEEETNKQKKIRLPGTRHTDLSERFIRPTILMSKVVFSPTGLDFAVACTEGVCIYSLSKPRRFDPLQLESNITPKEIINSTINGEYVKSLSLALRLNDNEIIERTIEAIPVEQLRVVINELGLSTAEYLLYWLAANKTRGPIPSKHFHFYLIIIKELLYKYSSEFKLSLNRNNPSLTAILELLNSQNNLLIGMCTQNLHSLEYLIMTRNMEDIEIIQS</sequence>
<feature type="repeat" description="WD" evidence="6">
    <location>
        <begin position="249"/>
        <end position="283"/>
    </location>
</feature>
<dbReference type="GO" id="GO:0034388">
    <property type="term" value="C:Pwp2p-containing subcomplex of 90S preribosome"/>
    <property type="evidence" value="ECO:0007669"/>
    <property type="project" value="TreeGrafter"/>
</dbReference>
<dbReference type="InterPro" id="IPR019775">
    <property type="entry name" value="WD40_repeat_CS"/>
</dbReference>
<dbReference type="AlphaFoldDB" id="A0A8S9ZEK6"/>
<dbReference type="InterPro" id="IPR015943">
    <property type="entry name" value="WD40/YVTN_repeat-like_dom_sf"/>
</dbReference>